<feature type="domain" description="Shedu protein SduA C-terminal" evidence="1">
    <location>
        <begin position="239"/>
        <end position="392"/>
    </location>
</feature>
<dbReference type="Proteomes" id="UP000501570">
    <property type="component" value="Chromosome"/>
</dbReference>
<reference evidence="2 3" key="1">
    <citation type="submission" date="2019-09" db="EMBL/GenBank/DDBJ databases">
        <title>FDA dAtabase for Regulatory Grade micrObial Sequences (FDA-ARGOS): Supporting development and validation of Infectious Disease Dx tests.</title>
        <authorList>
            <person name="Sciortino C."/>
            <person name="Tallon L."/>
            <person name="Sadzewicz L."/>
            <person name="Vavikolanu K."/>
            <person name="Mehta A."/>
            <person name="Aluvathingal J."/>
            <person name="Nadendla S."/>
            <person name="Nandy P."/>
            <person name="Geyer C."/>
            <person name="Yan Y."/>
            <person name="Sichtig H."/>
        </authorList>
    </citation>
    <scope>NUCLEOTIDE SEQUENCE [LARGE SCALE GENOMIC DNA]</scope>
    <source>
        <strain evidence="2 3">FDAARGOS_636</strain>
    </source>
</reference>
<sequence length="413" mass="48611">MAKFTTESSNIPTGREIWVIEDEDATTRRLAYTFNTRQNKITFYPKEDDFELSEITLEGFTRLPEDFSENGYIKQTVQYYLNKKIQENNITKLTITNNGNNSYRKNRGEETYSLTLKYEDFKTLRENFIAEKNQYNQTKNDILDNFFFRLFPTNFLESTSTPLRQKGNFIRNLNAQIIPHLTVADLQIVETFISELLKNRYQRSTEKFLQLARTKIQVDNVAIDRILSDFQKNLDDNISENAWGKYLQKNLFLLESKYVKILRELNVILRGSRNVDFGMIDTKGYLDIFEIKKPTTNLLSADTDRGNYYWHSETVKAIVQAEKYLYNAERKASSLAEDIQREDRIEVKVIKPRAILIIGHSNQLDNDEKKADFKVLRNSLKNIEILLYDELVEGMENQKNKYYDQIIDVNAEQ</sequence>
<protein>
    <submittedName>
        <fullName evidence="2">DUF4263 domain-containing protein</fullName>
    </submittedName>
</protein>
<dbReference type="InterPro" id="IPR025359">
    <property type="entry name" value="SduA_C"/>
</dbReference>
<keyword evidence="3" id="KW-1185">Reference proteome</keyword>
<organism evidence="2 3">
    <name type="scientific">Chryseobacterium gallinarum</name>
    <dbReference type="NCBI Taxonomy" id="1324352"/>
    <lineage>
        <taxon>Bacteria</taxon>
        <taxon>Pseudomonadati</taxon>
        <taxon>Bacteroidota</taxon>
        <taxon>Flavobacteriia</taxon>
        <taxon>Flavobacteriales</taxon>
        <taxon>Weeksellaceae</taxon>
        <taxon>Chryseobacterium group</taxon>
        <taxon>Chryseobacterium</taxon>
    </lineage>
</organism>
<dbReference type="RefSeq" id="WP_168239306.1">
    <property type="nucleotide sequence ID" value="NZ_CP050995.1"/>
</dbReference>
<dbReference type="Pfam" id="PF14082">
    <property type="entry name" value="SduA_C"/>
    <property type="match status" value="1"/>
</dbReference>
<dbReference type="EMBL" id="CP050995">
    <property type="protein sequence ID" value="QIY92323.1"/>
    <property type="molecule type" value="Genomic_DNA"/>
</dbReference>
<evidence type="ECO:0000313" key="3">
    <source>
        <dbReference type="Proteomes" id="UP000501570"/>
    </source>
</evidence>
<proteinExistence type="predicted"/>
<name>A0ABX6KUP4_CHRGL</name>
<accession>A0ABX6KUP4</accession>
<evidence type="ECO:0000313" key="2">
    <source>
        <dbReference type="EMBL" id="QIY92323.1"/>
    </source>
</evidence>
<gene>
    <name evidence="2" type="ORF">FOB44_17390</name>
</gene>
<evidence type="ECO:0000259" key="1">
    <source>
        <dbReference type="Pfam" id="PF14082"/>
    </source>
</evidence>